<feature type="region of interest" description="Disordered" evidence="1">
    <location>
        <begin position="20"/>
        <end position="44"/>
    </location>
</feature>
<name>A0A9J6FG98_HAELO</name>
<proteinExistence type="predicted"/>
<evidence type="ECO:0000313" key="3">
    <source>
        <dbReference type="Proteomes" id="UP000821853"/>
    </source>
</evidence>
<dbReference type="Proteomes" id="UP000821853">
    <property type="component" value="Chromosome 1"/>
</dbReference>
<comment type="caution">
    <text evidence="2">The sequence shown here is derived from an EMBL/GenBank/DDBJ whole genome shotgun (WGS) entry which is preliminary data.</text>
</comment>
<protein>
    <submittedName>
        <fullName evidence="2">Uncharacterized protein</fullName>
    </submittedName>
</protein>
<organism evidence="2 3">
    <name type="scientific">Haemaphysalis longicornis</name>
    <name type="common">Bush tick</name>
    <dbReference type="NCBI Taxonomy" id="44386"/>
    <lineage>
        <taxon>Eukaryota</taxon>
        <taxon>Metazoa</taxon>
        <taxon>Ecdysozoa</taxon>
        <taxon>Arthropoda</taxon>
        <taxon>Chelicerata</taxon>
        <taxon>Arachnida</taxon>
        <taxon>Acari</taxon>
        <taxon>Parasitiformes</taxon>
        <taxon>Ixodida</taxon>
        <taxon>Ixodoidea</taxon>
        <taxon>Ixodidae</taxon>
        <taxon>Haemaphysalinae</taxon>
        <taxon>Haemaphysalis</taxon>
    </lineage>
</organism>
<reference evidence="2 3" key="1">
    <citation type="journal article" date="2020" name="Cell">
        <title>Large-Scale Comparative Analyses of Tick Genomes Elucidate Their Genetic Diversity and Vector Capacities.</title>
        <authorList>
            <consortium name="Tick Genome and Microbiome Consortium (TIGMIC)"/>
            <person name="Jia N."/>
            <person name="Wang J."/>
            <person name="Shi W."/>
            <person name="Du L."/>
            <person name="Sun Y."/>
            <person name="Zhan W."/>
            <person name="Jiang J.F."/>
            <person name="Wang Q."/>
            <person name="Zhang B."/>
            <person name="Ji P."/>
            <person name="Bell-Sakyi L."/>
            <person name="Cui X.M."/>
            <person name="Yuan T.T."/>
            <person name="Jiang B.G."/>
            <person name="Yang W.F."/>
            <person name="Lam T.T."/>
            <person name="Chang Q.C."/>
            <person name="Ding S.J."/>
            <person name="Wang X.J."/>
            <person name="Zhu J.G."/>
            <person name="Ruan X.D."/>
            <person name="Zhao L."/>
            <person name="Wei J.T."/>
            <person name="Ye R.Z."/>
            <person name="Que T.C."/>
            <person name="Du C.H."/>
            <person name="Zhou Y.H."/>
            <person name="Cheng J.X."/>
            <person name="Dai P.F."/>
            <person name="Guo W.B."/>
            <person name="Han X.H."/>
            <person name="Huang E.J."/>
            <person name="Li L.F."/>
            <person name="Wei W."/>
            <person name="Gao Y.C."/>
            <person name="Liu J.Z."/>
            <person name="Shao H.Z."/>
            <person name="Wang X."/>
            <person name="Wang C.C."/>
            <person name="Yang T.C."/>
            <person name="Huo Q.B."/>
            <person name="Li W."/>
            <person name="Chen H.Y."/>
            <person name="Chen S.E."/>
            <person name="Zhou L.G."/>
            <person name="Ni X.B."/>
            <person name="Tian J.H."/>
            <person name="Sheng Y."/>
            <person name="Liu T."/>
            <person name="Pan Y.S."/>
            <person name="Xia L.Y."/>
            <person name="Li J."/>
            <person name="Zhao F."/>
            <person name="Cao W.C."/>
        </authorList>
    </citation>
    <scope>NUCLEOTIDE SEQUENCE [LARGE SCALE GENOMIC DNA]</scope>
    <source>
        <strain evidence="2">HaeL-2018</strain>
    </source>
</reference>
<evidence type="ECO:0000313" key="2">
    <source>
        <dbReference type="EMBL" id="KAH9361441.1"/>
    </source>
</evidence>
<dbReference type="VEuPathDB" id="VectorBase:HLOH_063696"/>
<dbReference type="EMBL" id="JABSTR010000001">
    <property type="protein sequence ID" value="KAH9361441.1"/>
    <property type="molecule type" value="Genomic_DNA"/>
</dbReference>
<dbReference type="AlphaFoldDB" id="A0A9J6FG98"/>
<gene>
    <name evidence="2" type="ORF">HPB48_003885</name>
</gene>
<sequence>MVPRAREKRAPDLSIVQAQPKAHTGMGEEFRQSPAAKLRKSKISTEAKQRRPVFSKYVDDALFEFLEP</sequence>
<evidence type="ECO:0000256" key="1">
    <source>
        <dbReference type="SAM" id="MobiDB-lite"/>
    </source>
</evidence>
<accession>A0A9J6FG98</accession>
<keyword evidence="3" id="KW-1185">Reference proteome</keyword>